<keyword evidence="1" id="KW-0732">Signal</keyword>
<evidence type="ECO:0000256" key="2">
    <source>
        <dbReference type="SAM" id="Coils"/>
    </source>
</evidence>
<dbReference type="Proteomes" id="UP000242694">
    <property type="component" value="Unassembled WGS sequence"/>
</dbReference>
<evidence type="ECO:0000313" key="6">
    <source>
        <dbReference type="Proteomes" id="UP000242694"/>
    </source>
</evidence>
<proteinExistence type="predicted"/>
<reference evidence="5 6" key="1">
    <citation type="journal article" date="2016" name="Front. Microbiol.">
        <title>Comprehensive Phylogenetic Analysis of Bovine Non-aureus Staphylococci Species Based on Whole-Genome Sequencing.</title>
        <authorList>
            <person name="Naushad S."/>
            <person name="Barkema H.W."/>
            <person name="Luby C."/>
            <person name="Condas L.A."/>
            <person name="Nobrega D.B."/>
            <person name="Carson D.A."/>
            <person name="De Buck J."/>
        </authorList>
    </citation>
    <scope>NUCLEOTIDE SEQUENCE [LARGE SCALE GENOMIC DNA]</scope>
    <source>
        <strain evidence="5 6">SNUC 993</strain>
    </source>
</reference>
<gene>
    <name evidence="5" type="ORF">BU607_08865</name>
</gene>
<dbReference type="EMBL" id="PZDI01000049">
    <property type="protein sequence ID" value="PTH15477.1"/>
    <property type="molecule type" value="Genomic_DNA"/>
</dbReference>
<comment type="caution">
    <text evidence="5">The sequence shown here is derived from an EMBL/GenBank/DDBJ whole genome shotgun (WGS) entry which is preliminary data.</text>
</comment>
<dbReference type="RefSeq" id="WP_107393155.1">
    <property type="nucleotide sequence ID" value="NZ_JAHCOE010000001.1"/>
</dbReference>
<dbReference type="InterPro" id="IPR029050">
    <property type="entry name" value="Immunoprotect_excell_Ig-like"/>
</dbReference>
<keyword evidence="3" id="KW-0812">Transmembrane</keyword>
<evidence type="ECO:0000256" key="3">
    <source>
        <dbReference type="SAM" id="Phobius"/>
    </source>
</evidence>
<evidence type="ECO:0000259" key="4">
    <source>
        <dbReference type="Pfam" id="PF11611"/>
    </source>
</evidence>
<keyword evidence="6" id="KW-1185">Reference proteome</keyword>
<keyword evidence="3" id="KW-1133">Transmembrane helix</keyword>
<feature type="coiled-coil region" evidence="2">
    <location>
        <begin position="5"/>
        <end position="32"/>
    </location>
</feature>
<dbReference type="InterPro" id="IPR029051">
    <property type="entry name" value="DUF4352"/>
</dbReference>
<feature type="domain" description="DUF4352" evidence="4">
    <location>
        <begin position="86"/>
        <end position="200"/>
    </location>
</feature>
<feature type="transmembrane region" description="Helical" evidence="3">
    <location>
        <begin position="34"/>
        <end position="60"/>
    </location>
</feature>
<dbReference type="Gene3D" id="2.60.40.1240">
    <property type="match status" value="1"/>
</dbReference>
<sequence>MSEKNISNEELLQRQQQQFEDYKEQQRKSSRKKWLWGCGGCLALIILLGIILTACTTVFVNEVDKELNEKTTIDKNEKEKETENKKVGESGEIDDVSFTLDAVQYTDERNEFADEDTPAEKVLRADVTIKNNSKETIPVGGDIKVYADGKQVESYPLEDVLVDSLSPGRTISGAEGFAINGNPDKLELEFQPSFSFSDKRIIYDAKPE</sequence>
<protein>
    <recommendedName>
        <fullName evidence="4">DUF4352 domain-containing protein</fullName>
    </recommendedName>
</protein>
<evidence type="ECO:0000313" key="5">
    <source>
        <dbReference type="EMBL" id="PTH15477.1"/>
    </source>
</evidence>
<keyword evidence="2" id="KW-0175">Coiled coil</keyword>
<name>A0ABX5IEJ6_9STAP</name>
<keyword evidence="3" id="KW-0472">Membrane</keyword>
<evidence type="ECO:0000256" key="1">
    <source>
        <dbReference type="ARBA" id="ARBA00022729"/>
    </source>
</evidence>
<organism evidence="5 6">
    <name type="scientific">Staphylococcus auricularis</name>
    <dbReference type="NCBI Taxonomy" id="29379"/>
    <lineage>
        <taxon>Bacteria</taxon>
        <taxon>Bacillati</taxon>
        <taxon>Bacillota</taxon>
        <taxon>Bacilli</taxon>
        <taxon>Bacillales</taxon>
        <taxon>Staphylococcaceae</taxon>
        <taxon>Staphylococcus</taxon>
    </lineage>
</organism>
<dbReference type="Pfam" id="PF11611">
    <property type="entry name" value="DUF4352"/>
    <property type="match status" value="1"/>
</dbReference>
<accession>A0ABX5IEJ6</accession>